<gene>
    <name evidence="2" type="ORF">Z519_01464</name>
</gene>
<evidence type="ECO:0008006" key="4">
    <source>
        <dbReference type="Google" id="ProtNLM"/>
    </source>
</evidence>
<dbReference type="VEuPathDB" id="FungiDB:Z519_01464"/>
<keyword evidence="3" id="KW-1185">Reference proteome</keyword>
<dbReference type="AlphaFoldDB" id="A0A0D2I3T1"/>
<feature type="compositionally biased region" description="Polar residues" evidence="1">
    <location>
        <begin position="352"/>
        <end position="363"/>
    </location>
</feature>
<evidence type="ECO:0000313" key="3">
    <source>
        <dbReference type="Proteomes" id="UP000053789"/>
    </source>
</evidence>
<dbReference type="HOGENOM" id="CLU_597214_0_0_1"/>
<accession>A0A0D2I3T1</accession>
<proteinExistence type="predicted"/>
<organism evidence="2 3">
    <name type="scientific">Cladophialophora bantiana (strain ATCC 10958 / CBS 173.52 / CDC B-1940 / NIH 8579)</name>
    <name type="common">Xylohypha bantiana</name>
    <dbReference type="NCBI Taxonomy" id="1442370"/>
    <lineage>
        <taxon>Eukaryota</taxon>
        <taxon>Fungi</taxon>
        <taxon>Dikarya</taxon>
        <taxon>Ascomycota</taxon>
        <taxon>Pezizomycotina</taxon>
        <taxon>Eurotiomycetes</taxon>
        <taxon>Chaetothyriomycetidae</taxon>
        <taxon>Chaetothyriales</taxon>
        <taxon>Herpotrichiellaceae</taxon>
        <taxon>Cladophialophora</taxon>
    </lineage>
</organism>
<evidence type="ECO:0000313" key="2">
    <source>
        <dbReference type="EMBL" id="KIW97880.1"/>
    </source>
</evidence>
<protein>
    <recommendedName>
        <fullName evidence="4">UBA domain-containing protein</fullName>
    </recommendedName>
</protein>
<reference evidence="2" key="1">
    <citation type="submission" date="2015-01" db="EMBL/GenBank/DDBJ databases">
        <title>The Genome Sequence of Cladophialophora bantiana CBS 173.52.</title>
        <authorList>
            <consortium name="The Broad Institute Genomics Platform"/>
            <person name="Cuomo C."/>
            <person name="de Hoog S."/>
            <person name="Gorbushina A."/>
            <person name="Stielow B."/>
            <person name="Teixiera M."/>
            <person name="Abouelleil A."/>
            <person name="Chapman S.B."/>
            <person name="Priest M."/>
            <person name="Young S.K."/>
            <person name="Wortman J."/>
            <person name="Nusbaum C."/>
            <person name="Birren B."/>
        </authorList>
    </citation>
    <scope>NUCLEOTIDE SEQUENCE [LARGE SCALE GENOMIC DNA]</scope>
    <source>
        <strain evidence="2">CBS 173.52</strain>
    </source>
</reference>
<feature type="region of interest" description="Disordered" evidence="1">
    <location>
        <begin position="118"/>
        <end position="393"/>
    </location>
</feature>
<dbReference type="RefSeq" id="XP_016624549.1">
    <property type="nucleotide sequence ID" value="XM_016759221.1"/>
</dbReference>
<dbReference type="EMBL" id="KN846981">
    <property type="protein sequence ID" value="KIW97880.1"/>
    <property type="molecule type" value="Genomic_DNA"/>
</dbReference>
<feature type="compositionally biased region" description="Low complexity" evidence="1">
    <location>
        <begin position="170"/>
        <end position="184"/>
    </location>
</feature>
<feature type="compositionally biased region" description="Low complexity" evidence="1">
    <location>
        <begin position="380"/>
        <end position="392"/>
    </location>
</feature>
<evidence type="ECO:0000256" key="1">
    <source>
        <dbReference type="SAM" id="MobiDB-lite"/>
    </source>
</evidence>
<feature type="compositionally biased region" description="Pro residues" evidence="1">
    <location>
        <begin position="331"/>
        <end position="345"/>
    </location>
</feature>
<name>A0A0D2I3T1_CLAB1</name>
<feature type="region of interest" description="Disordered" evidence="1">
    <location>
        <begin position="435"/>
        <end position="477"/>
    </location>
</feature>
<dbReference type="OrthoDB" id="4154897at2759"/>
<dbReference type="Proteomes" id="UP000053789">
    <property type="component" value="Unassembled WGS sequence"/>
</dbReference>
<dbReference type="GeneID" id="27694392"/>
<sequence length="477" mass="50933">MVSVASAMDITYCEGARLLQDSRADIDSILIHRPNGNLTCKHCYLVIADADSFRAISLDKDWPLVVSCHVQACASLHDRRAAYSCYACLERGKTSLETSAAALQRHLQSCELIKDIHQSSKPYQPRESIREEYVPPPTVPERPKRSSRPAPAMEATPPKRSSRDVEMAQSSSSRRPVPSNPVRPGQTAPPVVPNGPVTPKQTHPPGTLPPESSPARSLRPKTRVSTHAERISTPPGVLRPEQTHPVSGPRADAADVFTVPGGFPGHEAVSHDLRSPFSQEFPPTPPPPRVIFSNDHTATPVRRKDVKLESNSQPLSEPGREDKSFPTRPTRAPPAPPVLSPPAPVPYAGSGQPISSPVSNPRVNGSPIEHSLPGATPQSPHAGTPATTAARADPAKIQQLAAALEISRTRAEYLLSQTGGDLNEAAELGFSEQQEQHYGSMGGGGGWLPTSASQAVQSPEVFPSGAGSAGGRSRRSR</sequence>